<dbReference type="Pfam" id="PF16916">
    <property type="entry name" value="ZT_dimer"/>
    <property type="match status" value="1"/>
</dbReference>
<keyword evidence="5" id="KW-0864">Zinc transport</keyword>
<dbReference type="InterPro" id="IPR027469">
    <property type="entry name" value="Cation_efflux_TMD_sf"/>
</dbReference>
<proteinExistence type="inferred from homology"/>
<feature type="transmembrane region" description="Helical" evidence="9">
    <location>
        <begin position="199"/>
        <end position="221"/>
    </location>
</feature>
<dbReference type="SUPFAM" id="SSF161111">
    <property type="entry name" value="Cation efflux protein transmembrane domain-like"/>
    <property type="match status" value="1"/>
</dbReference>
<dbReference type="VEuPathDB" id="MicrosporidiaDB:VCUG_01635"/>
<evidence type="ECO:0000256" key="7">
    <source>
        <dbReference type="ARBA" id="ARBA00023065"/>
    </source>
</evidence>
<dbReference type="InterPro" id="IPR058533">
    <property type="entry name" value="Cation_efflux_TM"/>
</dbReference>
<dbReference type="STRING" id="948595.L2GT89"/>
<evidence type="ECO:0000256" key="2">
    <source>
        <dbReference type="ARBA" id="ARBA00008873"/>
    </source>
</evidence>
<dbReference type="GO" id="GO:0098771">
    <property type="term" value="P:inorganic ion homeostasis"/>
    <property type="evidence" value="ECO:0007669"/>
    <property type="project" value="UniProtKB-ARBA"/>
</dbReference>
<dbReference type="GO" id="GO:0030003">
    <property type="term" value="P:intracellular monoatomic cation homeostasis"/>
    <property type="evidence" value="ECO:0007669"/>
    <property type="project" value="UniProtKB-ARBA"/>
</dbReference>
<evidence type="ECO:0000256" key="4">
    <source>
        <dbReference type="ARBA" id="ARBA00022692"/>
    </source>
</evidence>
<keyword evidence="3" id="KW-0813">Transport</keyword>
<evidence type="ECO:0000313" key="13">
    <source>
        <dbReference type="Proteomes" id="UP000011081"/>
    </source>
</evidence>
<dbReference type="InterPro" id="IPR036837">
    <property type="entry name" value="Cation_efflux_CTD_sf"/>
</dbReference>
<evidence type="ECO:0000256" key="6">
    <source>
        <dbReference type="ARBA" id="ARBA00022989"/>
    </source>
</evidence>
<feature type="transmembrane region" description="Helical" evidence="9">
    <location>
        <begin position="86"/>
        <end position="107"/>
    </location>
</feature>
<protein>
    <submittedName>
        <fullName evidence="12">Cation diffusion facilitator family transporter</fullName>
    </submittedName>
</protein>
<keyword evidence="13" id="KW-1185">Reference proteome</keyword>
<dbReference type="PANTHER" id="PTHR11562:SF17">
    <property type="entry name" value="RE54080P-RELATED"/>
    <property type="match status" value="1"/>
</dbReference>
<feature type="transmembrane region" description="Helical" evidence="9">
    <location>
        <begin position="24"/>
        <end position="43"/>
    </location>
</feature>
<dbReference type="InterPro" id="IPR027470">
    <property type="entry name" value="Cation_efflux_CTD"/>
</dbReference>
<feature type="transmembrane region" description="Helical" evidence="9">
    <location>
        <begin position="165"/>
        <end position="187"/>
    </location>
</feature>
<organism evidence="12 13">
    <name type="scientific">Vavraia culicis (isolate floridensis)</name>
    <name type="common">Microsporidian parasite</name>
    <dbReference type="NCBI Taxonomy" id="948595"/>
    <lineage>
        <taxon>Eukaryota</taxon>
        <taxon>Fungi</taxon>
        <taxon>Fungi incertae sedis</taxon>
        <taxon>Microsporidia</taxon>
        <taxon>Pleistophoridae</taxon>
        <taxon>Vavraia</taxon>
    </lineage>
</organism>
<name>L2GT89_VAVCU</name>
<feature type="transmembrane region" description="Helical" evidence="9">
    <location>
        <begin position="127"/>
        <end position="145"/>
    </location>
</feature>
<keyword evidence="7" id="KW-0406">Ion transport</keyword>
<dbReference type="SUPFAM" id="SSF160240">
    <property type="entry name" value="Cation efflux protein cytoplasmic domain-like"/>
    <property type="match status" value="1"/>
</dbReference>
<sequence>MKTGAGLMSTDKGNPSTDTDISKIFKVMSIITVFMLLELWGHWHSNSLSLLADSVHLLVDILGFMVSLIALSWTKKKTNCRMTFGYHRYEVIGALVSILFIWAATAYLIQESVKRFLYPQKINEKSFMLVATVGFVVNLFCLHSLRHGHNEKHVSTNLNMKATYVHIIGDLIQSCGVLLASALTFFFPKIVFFDIACTFVFAFIVLVSTLLVVGEALSILVESAPRKIPVKNVHNDLLELDKVLEILDLKVWSVGVNKHACMAVLLCDNILTFEYEMILMKIKDILNEKYRFSYLAVQIETKNMRAKYDVIV</sequence>
<evidence type="ECO:0000313" key="12">
    <source>
        <dbReference type="EMBL" id="ELA46861.1"/>
    </source>
</evidence>
<feature type="domain" description="Cation efflux protein transmembrane" evidence="10">
    <location>
        <begin position="29"/>
        <end position="221"/>
    </location>
</feature>
<dbReference type="PANTHER" id="PTHR11562">
    <property type="entry name" value="CATION EFFLUX PROTEIN/ ZINC TRANSPORTER"/>
    <property type="match status" value="1"/>
</dbReference>
<reference evidence="13" key="1">
    <citation type="submission" date="2011-03" db="EMBL/GenBank/DDBJ databases">
        <title>The genome sequence of Vavraia culicis strain floridensis.</title>
        <authorList>
            <consortium name="The Broad Institute Genome Sequencing Platform"/>
            <person name="Cuomo C."/>
            <person name="Becnel J."/>
            <person name="Sanscrainte N."/>
            <person name="Young S.K."/>
            <person name="Zeng Q."/>
            <person name="Gargeya S."/>
            <person name="Fitzgerald M."/>
            <person name="Haas B."/>
            <person name="Abouelleil A."/>
            <person name="Alvarado L."/>
            <person name="Arachchi H.M."/>
            <person name="Berlin A."/>
            <person name="Chapman S.B."/>
            <person name="Gearin G."/>
            <person name="Goldberg J."/>
            <person name="Griggs A."/>
            <person name="Gujja S."/>
            <person name="Hansen M."/>
            <person name="Heiman D."/>
            <person name="Howarth C."/>
            <person name="Larimer J."/>
            <person name="Lui A."/>
            <person name="MacDonald P.J.P."/>
            <person name="McCowen C."/>
            <person name="Montmayeur A."/>
            <person name="Murphy C."/>
            <person name="Neiman D."/>
            <person name="Pearson M."/>
            <person name="Priest M."/>
            <person name="Roberts A."/>
            <person name="Saif S."/>
            <person name="Shea T."/>
            <person name="Sisk P."/>
            <person name="Stolte C."/>
            <person name="Sykes S."/>
            <person name="Wortman J."/>
            <person name="Nusbaum C."/>
            <person name="Birren B."/>
        </authorList>
    </citation>
    <scope>NUCLEOTIDE SEQUENCE [LARGE SCALE GENOMIC DNA]</scope>
    <source>
        <strain evidence="13">floridensis</strain>
    </source>
</reference>
<evidence type="ECO:0000259" key="10">
    <source>
        <dbReference type="Pfam" id="PF01545"/>
    </source>
</evidence>
<dbReference type="NCBIfam" id="TIGR01297">
    <property type="entry name" value="CDF"/>
    <property type="match status" value="1"/>
</dbReference>
<evidence type="ECO:0000256" key="9">
    <source>
        <dbReference type="SAM" id="Phobius"/>
    </source>
</evidence>
<feature type="domain" description="Cation efflux protein cytoplasmic" evidence="11">
    <location>
        <begin position="227"/>
        <end position="301"/>
    </location>
</feature>
<evidence type="ECO:0000256" key="1">
    <source>
        <dbReference type="ARBA" id="ARBA00004141"/>
    </source>
</evidence>
<accession>L2GT89</accession>
<dbReference type="GeneID" id="19879509"/>
<evidence type="ECO:0000259" key="11">
    <source>
        <dbReference type="Pfam" id="PF16916"/>
    </source>
</evidence>
<dbReference type="AlphaFoldDB" id="L2GT89"/>
<dbReference type="Gene3D" id="1.20.1510.10">
    <property type="entry name" value="Cation efflux protein transmembrane domain"/>
    <property type="match status" value="1"/>
</dbReference>
<evidence type="ECO:0000256" key="8">
    <source>
        <dbReference type="ARBA" id="ARBA00023136"/>
    </source>
</evidence>
<keyword evidence="6 9" id="KW-1133">Transmembrane helix</keyword>
<dbReference type="Proteomes" id="UP000011081">
    <property type="component" value="Unassembled WGS sequence"/>
</dbReference>
<dbReference type="GO" id="GO:0005886">
    <property type="term" value="C:plasma membrane"/>
    <property type="evidence" value="ECO:0007669"/>
    <property type="project" value="TreeGrafter"/>
</dbReference>
<keyword evidence="8 9" id="KW-0472">Membrane</keyword>
<keyword evidence="5" id="KW-0862">Zinc</keyword>
<evidence type="ECO:0000256" key="5">
    <source>
        <dbReference type="ARBA" id="ARBA00022906"/>
    </source>
</evidence>
<dbReference type="OrthoDB" id="9944568at2759"/>
<dbReference type="InterPro" id="IPR050681">
    <property type="entry name" value="CDF/SLC30A"/>
</dbReference>
<comment type="subcellular location">
    <subcellularLocation>
        <location evidence="1">Membrane</location>
        <topology evidence="1">Multi-pass membrane protein</topology>
    </subcellularLocation>
</comment>
<dbReference type="GO" id="GO:0005385">
    <property type="term" value="F:zinc ion transmembrane transporter activity"/>
    <property type="evidence" value="ECO:0007669"/>
    <property type="project" value="TreeGrafter"/>
</dbReference>
<comment type="similarity">
    <text evidence="2">Belongs to the cation diffusion facilitator (CDF) transporter (TC 2.A.4) family. SLC30A subfamily.</text>
</comment>
<keyword evidence="4 9" id="KW-0812">Transmembrane</keyword>
<dbReference type="FunCoup" id="L2GT89">
    <property type="interactions" value="40"/>
</dbReference>
<dbReference type="Pfam" id="PF01545">
    <property type="entry name" value="Cation_efflux"/>
    <property type="match status" value="1"/>
</dbReference>
<dbReference type="InParanoid" id="L2GT89"/>
<dbReference type="EMBL" id="GL877430">
    <property type="protein sequence ID" value="ELA46861.1"/>
    <property type="molecule type" value="Genomic_DNA"/>
</dbReference>
<feature type="transmembrane region" description="Helical" evidence="9">
    <location>
        <begin position="55"/>
        <end position="74"/>
    </location>
</feature>
<evidence type="ECO:0000256" key="3">
    <source>
        <dbReference type="ARBA" id="ARBA00022448"/>
    </source>
</evidence>
<gene>
    <name evidence="12" type="ORF">VCUG_01635</name>
</gene>
<dbReference type="HOGENOM" id="CLU_013430_0_1_1"/>
<dbReference type="InterPro" id="IPR002524">
    <property type="entry name" value="Cation_efflux"/>
</dbReference>
<dbReference type="OMA" id="RTWGWAR"/>
<dbReference type="RefSeq" id="XP_008074652.1">
    <property type="nucleotide sequence ID" value="XM_008076461.1"/>
</dbReference>